<proteinExistence type="inferred from homology"/>
<feature type="compositionally biased region" description="Low complexity" evidence="3">
    <location>
        <begin position="192"/>
        <end position="224"/>
    </location>
</feature>
<dbReference type="InterPro" id="IPR052196">
    <property type="entry name" value="Bact_Kbp"/>
</dbReference>
<name>A0ABP9SLK9_9ACTN</name>
<protein>
    <submittedName>
        <fullName evidence="5">Resuscitation-promoting factor protein RpfA</fullName>
    </submittedName>
</protein>
<dbReference type="InterPro" id="IPR023346">
    <property type="entry name" value="Lysozyme-like_dom_sf"/>
</dbReference>
<dbReference type="SUPFAM" id="SSF54106">
    <property type="entry name" value="LysM domain"/>
    <property type="match status" value="1"/>
</dbReference>
<feature type="compositionally biased region" description="Polar residues" evidence="3">
    <location>
        <begin position="226"/>
        <end position="237"/>
    </location>
</feature>
<organism evidence="5 6">
    <name type="scientific">Rugosimonospora acidiphila</name>
    <dbReference type="NCBI Taxonomy" id="556531"/>
    <lineage>
        <taxon>Bacteria</taxon>
        <taxon>Bacillati</taxon>
        <taxon>Actinomycetota</taxon>
        <taxon>Actinomycetes</taxon>
        <taxon>Micromonosporales</taxon>
        <taxon>Micromonosporaceae</taxon>
        <taxon>Rugosimonospora</taxon>
    </lineage>
</organism>
<feature type="region of interest" description="Disordered" evidence="3">
    <location>
        <begin position="155"/>
        <end position="239"/>
    </location>
</feature>
<accession>A0ABP9SLK9</accession>
<dbReference type="Gene3D" id="1.10.530.10">
    <property type="match status" value="1"/>
</dbReference>
<dbReference type="Proteomes" id="UP001501570">
    <property type="component" value="Unassembled WGS sequence"/>
</dbReference>
<dbReference type="InterPro" id="IPR010618">
    <property type="entry name" value="RPF"/>
</dbReference>
<evidence type="ECO:0000313" key="5">
    <source>
        <dbReference type="EMBL" id="GAA5198638.1"/>
    </source>
</evidence>
<dbReference type="PANTHER" id="PTHR34700:SF4">
    <property type="entry name" value="PHAGE-LIKE ELEMENT PBSX PROTEIN XKDP"/>
    <property type="match status" value="1"/>
</dbReference>
<keyword evidence="2" id="KW-0378">Hydrolase</keyword>
<dbReference type="CDD" id="cd00118">
    <property type="entry name" value="LysM"/>
    <property type="match status" value="1"/>
</dbReference>
<evidence type="ECO:0000313" key="6">
    <source>
        <dbReference type="Proteomes" id="UP001501570"/>
    </source>
</evidence>
<evidence type="ECO:0000256" key="3">
    <source>
        <dbReference type="SAM" id="MobiDB-lite"/>
    </source>
</evidence>
<dbReference type="Gene3D" id="3.10.350.10">
    <property type="entry name" value="LysM domain"/>
    <property type="match status" value="1"/>
</dbReference>
<comment type="similarity">
    <text evidence="1">Belongs to the transglycosylase family. Rpf subfamily.</text>
</comment>
<dbReference type="Pfam" id="PF06737">
    <property type="entry name" value="Transglycosylas"/>
    <property type="match status" value="1"/>
</dbReference>
<dbReference type="CDD" id="cd13925">
    <property type="entry name" value="RPF"/>
    <property type="match status" value="1"/>
</dbReference>
<reference evidence="6" key="1">
    <citation type="journal article" date="2019" name="Int. J. Syst. Evol. Microbiol.">
        <title>The Global Catalogue of Microorganisms (GCM) 10K type strain sequencing project: providing services to taxonomists for standard genome sequencing and annotation.</title>
        <authorList>
            <consortium name="The Broad Institute Genomics Platform"/>
            <consortium name="The Broad Institute Genome Sequencing Center for Infectious Disease"/>
            <person name="Wu L."/>
            <person name="Ma J."/>
        </authorList>
    </citation>
    <scope>NUCLEOTIDE SEQUENCE [LARGE SCALE GENOMIC DNA]</scope>
    <source>
        <strain evidence="6">JCM 18304</strain>
    </source>
</reference>
<dbReference type="EMBL" id="BAABJQ010000034">
    <property type="protein sequence ID" value="GAA5198638.1"/>
    <property type="molecule type" value="Genomic_DNA"/>
</dbReference>
<dbReference type="InterPro" id="IPR018392">
    <property type="entry name" value="LysM"/>
</dbReference>
<sequence length="272" mass="26401">MKRAGAGVNGHGGRAYLGPNPTAHLGGVEEFAMAFSKHNDRGPRGRRGGVIAALAVSGAAGALALLGPGTAASASPSVNWDAIAKCESGGNWSINTGNGFYGGLQFSQGTWAGYGGTQYAARADLASREQQIAIAEKVLAGQGIGAWPVCGARGGSSSSGSSSASSTTASSGGSSSGSSSSGGSSSGGSSSGGSSTHHSSSGSSSSGGSTSRDSSAGGSSAGGDYTVQSGDTLSEIAQQHGIEGGWRTLYQKNEGVIGGDPNFILPGERLAF</sequence>
<dbReference type="SUPFAM" id="SSF53955">
    <property type="entry name" value="Lysozyme-like"/>
    <property type="match status" value="1"/>
</dbReference>
<dbReference type="PANTHER" id="PTHR34700">
    <property type="entry name" value="POTASSIUM BINDING PROTEIN KBP"/>
    <property type="match status" value="1"/>
</dbReference>
<feature type="compositionally biased region" description="Low complexity" evidence="3">
    <location>
        <begin position="155"/>
        <end position="183"/>
    </location>
</feature>
<evidence type="ECO:0000259" key="4">
    <source>
        <dbReference type="PROSITE" id="PS51782"/>
    </source>
</evidence>
<evidence type="ECO:0000256" key="1">
    <source>
        <dbReference type="ARBA" id="ARBA00010830"/>
    </source>
</evidence>
<dbReference type="Pfam" id="PF01476">
    <property type="entry name" value="LysM"/>
    <property type="match status" value="1"/>
</dbReference>
<comment type="caution">
    <text evidence="5">The sequence shown here is derived from an EMBL/GenBank/DDBJ whole genome shotgun (WGS) entry which is preliminary data.</text>
</comment>
<keyword evidence="6" id="KW-1185">Reference proteome</keyword>
<dbReference type="InterPro" id="IPR036779">
    <property type="entry name" value="LysM_dom_sf"/>
</dbReference>
<evidence type="ECO:0000256" key="2">
    <source>
        <dbReference type="ARBA" id="ARBA00022801"/>
    </source>
</evidence>
<gene>
    <name evidence="5" type="primary">rpfA</name>
    <name evidence="5" type="ORF">GCM10023322_72450</name>
</gene>
<dbReference type="PROSITE" id="PS51782">
    <property type="entry name" value="LYSM"/>
    <property type="match status" value="1"/>
</dbReference>
<feature type="domain" description="LysM" evidence="4">
    <location>
        <begin position="223"/>
        <end position="272"/>
    </location>
</feature>